<dbReference type="Gene3D" id="3.20.20.70">
    <property type="entry name" value="Aldolase class I"/>
    <property type="match status" value="1"/>
</dbReference>
<feature type="domain" description="Radical SAM core" evidence="7">
    <location>
        <begin position="94"/>
        <end position="319"/>
    </location>
</feature>
<dbReference type="InterPro" id="IPR007197">
    <property type="entry name" value="rSAM"/>
</dbReference>
<dbReference type="PROSITE" id="PS01305">
    <property type="entry name" value="MOAA_NIFB_PQQE"/>
    <property type="match status" value="1"/>
</dbReference>
<comment type="caution">
    <text evidence="8">The sequence shown here is derived from an EMBL/GenBank/DDBJ whole genome shotgun (WGS) entry which is preliminary data.</text>
</comment>
<protein>
    <submittedName>
        <fullName evidence="8">Thioether cross-link-forming SCIFF peptide maturase</fullName>
    </submittedName>
</protein>
<evidence type="ECO:0000256" key="3">
    <source>
        <dbReference type="ARBA" id="ARBA00022691"/>
    </source>
</evidence>
<accession>A0A926HT74</accession>
<sequence length="456" mass="52586">MIHCYSLDEKNIVIDVNSGAVHLLDPLAYEMAPLCEALVPLGEECPEELTQRLQDRFDRSQIEEAYGELRELWQQGMLYTSDEYIDLEQYQLKYSPIKAMCLHVAHDCNLRCEYCFADTGEFRGKREFLSLETGKKAFDFLIEQSKGRRNLEVDFFGGEPLMNFDVVKELVRYGRELEKEHNKSFRFTITTNGVLLDEDKMKFINDNMSNVVLSIDGRPEVNDRVRKRVGGGGCYESIMPKMKEMAKLRNQDQYYVRGTFTKYNLDFHRDVLHMAENGFEQISIEPVVAEPTAPYAIDEEDLPEIFASYEALYQEMKCRIGRSDRFNFFHFMIDLEQGPCIIKRLGGCGSGNEYVAIAPSGDIYPCHQFVGMEEFRMGNVHTGEFDRTMKEKFSKINVYTKQECAQCWAKFYCSGGCNANNYQYGGGLDKPYRLGCEMEKKRLECAIALKAEAALR</sequence>
<dbReference type="InterPro" id="IPR013785">
    <property type="entry name" value="Aldolase_TIM"/>
</dbReference>
<evidence type="ECO:0000256" key="2">
    <source>
        <dbReference type="ARBA" id="ARBA00022485"/>
    </source>
</evidence>
<evidence type="ECO:0000256" key="4">
    <source>
        <dbReference type="ARBA" id="ARBA00022723"/>
    </source>
</evidence>
<dbReference type="PROSITE" id="PS51918">
    <property type="entry name" value="RADICAL_SAM"/>
    <property type="match status" value="1"/>
</dbReference>
<name>A0A926HT74_9FIRM</name>
<dbReference type="EMBL" id="JACRSP010000001">
    <property type="protein sequence ID" value="MBC8535579.1"/>
    <property type="molecule type" value="Genomic_DNA"/>
</dbReference>
<dbReference type="InterPro" id="IPR047602">
    <property type="entry name" value="SPASM_CteB-like"/>
</dbReference>
<keyword evidence="5" id="KW-0408">Iron</keyword>
<dbReference type="Pfam" id="PF04055">
    <property type="entry name" value="Radical_SAM"/>
    <property type="match status" value="1"/>
</dbReference>
<reference evidence="8" key="1">
    <citation type="submission" date="2020-08" db="EMBL/GenBank/DDBJ databases">
        <title>Genome public.</title>
        <authorList>
            <person name="Liu C."/>
            <person name="Sun Q."/>
        </authorList>
    </citation>
    <scope>NUCLEOTIDE SEQUENCE</scope>
    <source>
        <strain evidence="8">BX7</strain>
    </source>
</reference>
<dbReference type="GO" id="GO:0016491">
    <property type="term" value="F:oxidoreductase activity"/>
    <property type="evidence" value="ECO:0007669"/>
    <property type="project" value="InterPro"/>
</dbReference>
<dbReference type="Proteomes" id="UP000620366">
    <property type="component" value="Unassembled WGS sequence"/>
</dbReference>
<proteinExistence type="predicted"/>
<dbReference type="InterPro" id="IPR023885">
    <property type="entry name" value="4Fe4S-binding_SPASM_dom"/>
</dbReference>
<dbReference type="SFLD" id="SFLDS00029">
    <property type="entry name" value="Radical_SAM"/>
    <property type="match status" value="1"/>
</dbReference>
<evidence type="ECO:0000256" key="1">
    <source>
        <dbReference type="ARBA" id="ARBA00001966"/>
    </source>
</evidence>
<keyword evidence="6" id="KW-0411">Iron-sulfur</keyword>
<dbReference type="Pfam" id="PF13186">
    <property type="entry name" value="SPASM"/>
    <property type="match status" value="1"/>
</dbReference>
<keyword evidence="9" id="KW-1185">Reference proteome</keyword>
<dbReference type="InterPro" id="IPR023867">
    <property type="entry name" value="Sulphatase_maturase_rSAM"/>
</dbReference>
<dbReference type="PANTHER" id="PTHR43273">
    <property type="entry name" value="ANAEROBIC SULFATASE-MATURATING ENZYME HOMOLOG ASLB-RELATED"/>
    <property type="match status" value="1"/>
</dbReference>
<dbReference type="SUPFAM" id="SSF102114">
    <property type="entry name" value="Radical SAM enzymes"/>
    <property type="match status" value="1"/>
</dbReference>
<dbReference type="RefSeq" id="WP_249299305.1">
    <property type="nucleotide sequence ID" value="NZ_JACRSP010000001.1"/>
</dbReference>
<dbReference type="SFLD" id="SFLDG01386">
    <property type="entry name" value="main_SPASM_domain-containing"/>
    <property type="match status" value="1"/>
</dbReference>
<keyword evidence="2" id="KW-0004">4Fe-4S</keyword>
<dbReference type="PANTHER" id="PTHR43273:SF8">
    <property type="entry name" value="RADICAL SAM DOMAIN PROTEIN"/>
    <property type="match status" value="1"/>
</dbReference>
<evidence type="ECO:0000256" key="6">
    <source>
        <dbReference type="ARBA" id="ARBA00023014"/>
    </source>
</evidence>
<dbReference type="GO" id="GO:0046872">
    <property type="term" value="F:metal ion binding"/>
    <property type="evidence" value="ECO:0007669"/>
    <property type="project" value="UniProtKB-KW"/>
</dbReference>
<keyword evidence="4" id="KW-0479">Metal-binding</keyword>
<dbReference type="CDD" id="cd21124">
    <property type="entry name" value="SPASM_CteB-like"/>
    <property type="match status" value="1"/>
</dbReference>
<comment type="cofactor">
    <cofactor evidence="1">
        <name>[4Fe-4S] cluster</name>
        <dbReference type="ChEBI" id="CHEBI:49883"/>
    </cofactor>
</comment>
<dbReference type="SFLD" id="SFLDG01067">
    <property type="entry name" value="SPASM/twitch_domain_containing"/>
    <property type="match status" value="1"/>
</dbReference>
<dbReference type="NCBIfam" id="TIGR03974">
    <property type="entry name" value="rSAM_six_Cys"/>
    <property type="match status" value="1"/>
</dbReference>
<dbReference type="InterPro" id="IPR024025">
    <property type="entry name" value="SCIFF_rSAM_maturase"/>
</dbReference>
<dbReference type="InterPro" id="IPR000385">
    <property type="entry name" value="MoaA_NifB_PqqE_Fe-S-bd_CS"/>
</dbReference>
<dbReference type="SFLD" id="SFLDG01384">
    <property type="entry name" value="thioether_bond_formation_requi"/>
    <property type="match status" value="1"/>
</dbReference>
<dbReference type="AlphaFoldDB" id="A0A926HT74"/>
<dbReference type="NCBIfam" id="TIGR04085">
    <property type="entry name" value="rSAM_more_4Fe4S"/>
    <property type="match status" value="1"/>
</dbReference>
<evidence type="ECO:0000256" key="5">
    <source>
        <dbReference type="ARBA" id="ARBA00023004"/>
    </source>
</evidence>
<keyword evidence="3" id="KW-0949">S-adenosyl-L-methionine</keyword>
<organism evidence="8 9">
    <name type="scientific">Feifania hominis</name>
    <dbReference type="NCBI Taxonomy" id="2763660"/>
    <lineage>
        <taxon>Bacteria</taxon>
        <taxon>Bacillati</taxon>
        <taxon>Bacillota</taxon>
        <taxon>Clostridia</taxon>
        <taxon>Eubacteriales</taxon>
        <taxon>Feifaniaceae</taxon>
        <taxon>Feifania</taxon>
    </lineage>
</organism>
<dbReference type="CDD" id="cd01335">
    <property type="entry name" value="Radical_SAM"/>
    <property type="match status" value="1"/>
</dbReference>
<evidence type="ECO:0000313" key="9">
    <source>
        <dbReference type="Proteomes" id="UP000620366"/>
    </source>
</evidence>
<dbReference type="GO" id="GO:0051539">
    <property type="term" value="F:4 iron, 4 sulfur cluster binding"/>
    <property type="evidence" value="ECO:0007669"/>
    <property type="project" value="UniProtKB-KW"/>
</dbReference>
<gene>
    <name evidence="8" type="primary">scfB</name>
    <name evidence="8" type="ORF">H8695_02590</name>
</gene>
<dbReference type="InterPro" id="IPR058240">
    <property type="entry name" value="rSAM_sf"/>
</dbReference>
<evidence type="ECO:0000259" key="7">
    <source>
        <dbReference type="PROSITE" id="PS51918"/>
    </source>
</evidence>
<evidence type="ECO:0000313" key="8">
    <source>
        <dbReference type="EMBL" id="MBC8535579.1"/>
    </source>
</evidence>